<protein>
    <submittedName>
        <fullName evidence="1">Uncharacterized protein</fullName>
    </submittedName>
</protein>
<proteinExistence type="predicted"/>
<name>A0ACC0GYZ5_9ERIC</name>
<evidence type="ECO:0000313" key="2">
    <source>
        <dbReference type="Proteomes" id="UP001060215"/>
    </source>
</evidence>
<reference evidence="1 2" key="1">
    <citation type="journal article" date="2022" name="Plant J.">
        <title>Chromosome-level genome of Camellia lanceoleosa provides a valuable resource for understanding genome evolution and self-incompatibility.</title>
        <authorList>
            <person name="Gong W."/>
            <person name="Xiao S."/>
            <person name="Wang L."/>
            <person name="Liao Z."/>
            <person name="Chang Y."/>
            <person name="Mo W."/>
            <person name="Hu G."/>
            <person name="Li W."/>
            <person name="Zhao G."/>
            <person name="Zhu H."/>
            <person name="Hu X."/>
            <person name="Ji K."/>
            <person name="Xiang X."/>
            <person name="Song Q."/>
            <person name="Yuan D."/>
            <person name="Jin S."/>
            <person name="Zhang L."/>
        </authorList>
    </citation>
    <scope>NUCLEOTIDE SEQUENCE [LARGE SCALE GENOMIC DNA]</scope>
    <source>
        <strain evidence="1">SQ_2022a</strain>
    </source>
</reference>
<organism evidence="1 2">
    <name type="scientific">Camellia lanceoleosa</name>
    <dbReference type="NCBI Taxonomy" id="1840588"/>
    <lineage>
        <taxon>Eukaryota</taxon>
        <taxon>Viridiplantae</taxon>
        <taxon>Streptophyta</taxon>
        <taxon>Embryophyta</taxon>
        <taxon>Tracheophyta</taxon>
        <taxon>Spermatophyta</taxon>
        <taxon>Magnoliopsida</taxon>
        <taxon>eudicotyledons</taxon>
        <taxon>Gunneridae</taxon>
        <taxon>Pentapetalae</taxon>
        <taxon>asterids</taxon>
        <taxon>Ericales</taxon>
        <taxon>Theaceae</taxon>
        <taxon>Camellia</taxon>
    </lineage>
</organism>
<dbReference type="EMBL" id="CM045764">
    <property type="protein sequence ID" value="KAI8005971.1"/>
    <property type="molecule type" value="Genomic_DNA"/>
</dbReference>
<keyword evidence="2" id="KW-1185">Reference proteome</keyword>
<accession>A0ACC0GYZ5</accession>
<evidence type="ECO:0000313" key="1">
    <source>
        <dbReference type="EMBL" id="KAI8005971.1"/>
    </source>
</evidence>
<sequence>MIVRNGGVTLRQSPCKKCNGVARDMGDSDFTLKPMVVKRQGKLPVNGKKQIVHVMKKPVVDTTRLMYRSNINGVIKTMMEINLRESHE</sequence>
<comment type="caution">
    <text evidence="1">The sequence shown here is derived from an EMBL/GenBank/DDBJ whole genome shotgun (WGS) entry which is preliminary data.</text>
</comment>
<dbReference type="Proteomes" id="UP001060215">
    <property type="component" value="Chromosome 7"/>
</dbReference>
<gene>
    <name evidence="1" type="ORF">LOK49_LG07G02342</name>
</gene>